<organism evidence="2 3">
    <name type="scientific">Lignipirellula cremea</name>
    <dbReference type="NCBI Taxonomy" id="2528010"/>
    <lineage>
        <taxon>Bacteria</taxon>
        <taxon>Pseudomonadati</taxon>
        <taxon>Planctomycetota</taxon>
        <taxon>Planctomycetia</taxon>
        <taxon>Pirellulales</taxon>
        <taxon>Pirellulaceae</taxon>
        <taxon>Lignipirellula</taxon>
    </lineage>
</organism>
<evidence type="ECO:0000313" key="3">
    <source>
        <dbReference type="Proteomes" id="UP000317648"/>
    </source>
</evidence>
<reference evidence="2 3" key="1">
    <citation type="submission" date="2019-02" db="EMBL/GenBank/DDBJ databases">
        <title>Deep-cultivation of Planctomycetes and their phenomic and genomic characterization uncovers novel biology.</title>
        <authorList>
            <person name="Wiegand S."/>
            <person name="Jogler M."/>
            <person name="Boedeker C."/>
            <person name="Pinto D."/>
            <person name="Vollmers J."/>
            <person name="Rivas-Marin E."/>
            <person name="Kohn T."/>
            <person name="Peeters S.H."/>
            <person name="Heuer A."/>
            <person name="Rast P."/>
            <person name="Oberbeckmann S."/>
            <person name="Bunk B."/>
            <person name="Jeske O."/>
            <person name="Meyerdierks A."/>
            <person name="Storesund J.E."/>
            <person name="Kallscheuer N."/>
            <person name="Luecker S."/>
            <person name="Lage O.M."/>
            <person name="Pohl T."/>
            <person name="Merkel B.J."/>
            <person name="Hornburger P."/>
            <person name="Mueller R.-W."/>
            <person name="Bruemmer F."/>
            <person name="Labrenz M."/>
            <person name="Spormann A.M."/>
            <person name="Op den Camp H."/>
            <person name="Overmann J."/>
            <person name="Amann R."/>
            <person name="Jetten M.S.M."/>
            <person name="Mascher T."/>
            <person name="Medema M.H."/>
            <person name="Devos D.P."/>
            <person name="Kaster A.-K."/>
            <person name="Ovreas L."/>
            <person name="Rohde M."/>
            <person name="Galperin M.Y."/>
            <person name="Jogler C."/>
        </authorList>
    </citation>
    <scope>NUCLEOTIDE SEQUENCE [LARGE SCALE GENOMIC DNA]</scope>
    <source>
        <strain evidence="2 3">Pla85_3_4</strain>
    </source>
</reference>
<gene>
    <name evidence="2" type="ORF">Pla8534_28300</name>
</gene>
<dbReference type="InterPro" id="IPR005363">
    <property type="entry name" value="UPF0167"/>
</dbReference>
<dbReference type="RefSeq" id="WP_145053804.1">
    <property type="nucleotide sequence ID" value="NZ_CP036433.1"/>
</dbReference>
<evidence type="ECO:0000313" key="2">
    <source>
        <dbReference type="EMBL" id="QDU95020.1"/>
    </source>
</evidence>
<accession>A0A518DT60</accession>
<keyword evidence="3" id="KW-1185">Reference proteome</keyword>
<name>A0A518DT60_9BACT</name>
<protein>
    <submittedName>
        <fullName evidence="2">Uncharacterized protein</fullName>
    </submittedName>
</protein>
<evidence type="ECO:0000256" key="1">
    <source>
        <dbReference type="ARBA" id="ARBA00008525"/>
    </source>
</evidence>
<dbReference type="AlphaFoldDB" id="A0A518DT60"/>
<dbReference type="Pfam" id="PF03691">
    <property type="entry name" value="UPF0167"/>
    <property type="match status" value="1"/>
</dbReference>
<comment type="similarity">
    <text evidence="1">Belongs to the UPF0167 family.</text>
</comment>
<dbReference type="Proteomes" id="UP000317648">
    <property type="component" value="Chromosome"/>
</dbReference>
<dbReference type="KEGG" id="lcre:Pla8534_28300"/>
<dbReference type="EMBL" id="CP036433">
    <property type="protein sequence ID" value="QDU95020.1"/>
    <property type="molecule type" value="Genomic_DNA"/>
</dbReference>
<sequence length="180" mass="21068">MGSIFTYISDDIMAHYAERGTCDWCQSESDLYTFYAEDNRGMADRSCVNCIKTLPLRHIYKKDNERLISSLINERYPKGTKSQDQRFALTVEMCDDYRRTPRLPNFIQNDDWPHCCGDFTEFIGDAGQSYTDSYDGFEWWGYENDGAIEYGIEGMMGGEDRVSLFRCLHCPKKYWTFQCT</sequence>
<dbReference type="OrthoDB" id="7065534at2"/>
<proteinExistence type="inferred from homology"/>